<keyword evidence="4 10" id="KW-0812">Transmembrane</keyword>
<feature type="transmembrane region" description="Helical" evidence="10">
    <location>
        <begin position="105"/>
        <end position="125"/>
    </location>
</feature>
<dbReference type="AlphaFoldDB" id="A0A316V6I2"/>
<dbReference type="GO" id="GO:0015031">
    <property type="term" value="P:protein transport"/>
    <property type="evidence" value="ECO:0007669"/>
    <property type="project" value="UniProtKB-KW"/>
</dbReference>
<feature type="transmembrane region" description="Helical" evidence="10">
    <location>
        <begin position="179"/>
        <end position="202"/>
    </location>
</feature>
<evidence type="ECO:0000256" key="1">
    <source>
        <dbReference type="ARBA" id="ARBA00004141"/>
    </source>
</evidence>
<feature type="transmembrane region" description="Helical" evidence="10">
    <location>
        <begin position="316"/>
        <end position="339"/>
    </location>
</feature>
<keyword evidence="6" id="KW-0653">Protein transport</keyword>
<dbReference type="GO" id="GO:0035673">
    <property type="term" value="F:oligopeptide transmembrane transporter activity"/>
    <property type="evidence" value="ECO:0007669"/>
    <property type="project" value="InterPro"/>
</dbReference>
<comment type="subcellular location">
    <subcellularLocation>
        <location evidence="1">Membrane</location>
        <topology evidence="1">Multi-pass membrane protein</topology>
    </subcellularLocation>
</comment>
<comment type="similarity">
    <text evidence="2">Belongs to the oligopeptide OPT transporter family.</text>
</comment>
<evidence type="ECO:0000313" key="11">
    <source>
        <dbReference type="EMBL" id="PWN33126.1"/>
    </source>
</evidence>
<evidence type="ECO:0000256" key="2">
    <source>
        <dbReference type="ARBA" id="ARBA00008807"/>
    </source>
</evidence>
<evidence type="ECO:0000256" key="6">
    <source>
        <dbReference type="ARBA" id="ARBA00022927"/>
    </source>
</evidence>
<dbReference type="PANTHER" id="PTHR22601">
    <property type="entry name" value="ISP4 LIKE PROTEIN"/>
    <property type="match status" value="1"/>
</dbReference>
<feature type="transmembrane region" description="Helical" evidence="10">
    <location>
        <begin position="351"/>
        <end position="371"/>
    </location>
</feature>
<proteinExistence type="inferred from homology"/>
<evidence type="ECO:0000256" key="4">
    <source>
        <dbReference type="ARBA" id="ARBA00022692"/>
    </source>
</evidence>
<dbReference type="NCBIfam" id="TIGR00728">
    <property type="entry name" value="OPT_sfam"/>
    <property type="match status" value="1"/>
</dbReference>
<evidence type="ECO:0000256" key="7">
    <source>
        <dbReference type="ARBA" id="ARBA00022989"/>
    </source>
</evidence>
<feature type="region of interest" description="Disordered" evidence="9">
    <location>
        <begin position="1"/>
        <end position="31"/>
    </location>
</feature>
<feature type="transmembrane region" description="Helical" evidence="10">
    <location>
        <begin position="485"/>
        <end position="506"/>
    </location>
</feature>
<keyword evidence="8 10" id="KW-0472">Membrane</keyword>
<dbReference type="FunCoup" id="A0A316V6I2">
    <property type="interactions" value="7"/>
</dbReference>
<evidence type="ECO:0000256" key="5">
    <source>
        <dbReference type="ARBA" id="ARBA00022856"/>
    </source>
</evidence>
<dbReference type="InterPro" id="IPR004813">
    <property type="entry name" value="OPT"/>
</dbReference>
<name>A0A316V6I2_9BASI</name>
<dbReference type="Proteomes" id="UP000245771">
    <property type="component" value="Unassembled WGS sequence"/>
</dbReference>
<keyword evidence="3" id="KW-0813">Transport</keyword>
<sequence>MNPPTDYKKEAKAEIIDEEASSQDKKVSSVTDEETMAAQKALEYLEKLKRQNLAWDPNLPDELEIDTDEVKDRIHIAEELLDNSPYPEVRAAVLNYDSGGHVNTIRAWVLGLLFAIIGSGCNALLSMRNPYIVISSYVAQVVVFPIGCAWARWLPEGRFSVLGHDFYLNPGPYSKKEHAITVIMANATFSGGAAYAVDIIIAQRAFYKQDFGPAFEIMMTMSNMMLGFGFAGMFHSFLVQPAAMIWPGNLINTALFTALHDHPAPDPSKTFGWSINKYRFFTYVMIGSFVWFWFPGYIAPFLSIFAWVTWIKPQNVLINQLFGGATGISIMPMCLTFDWGQISGFNFSPLIAPWHAIGNTLIGLILFVWILTPALHYTNYGYANYLPISDSGAYDNTANTYNVSMILDPITHTFVEEKYKEYSPIFLSTTFALTYGLSFASITAVIIHTALFHGKDIWIRIKKLGEIDQDDIHARLMAKYKSVPFWWYLIVLAVTFGMGMGISVGWATHLSWYSFIFCLAIGWIFFVPVGIIAATTNIWIGLNVFTEFIIGYMQPGRPMAMMLFKAYGYMAMNQGLGFASDMKMGHYMKIPPRVTFMAQTIATAISALTQVGVVNWALENIDQVCTRHQKDHFSCPNAKVFFNASVIWGAIGPRRIFSPGAIYSHLLLFFIPGFILPIILYLAARHWPKSSIRFLNAPIIFSGIGLIPPATPLNYLSWGLVGFIFNKWIRNRWRSWWMQYNYILSAGLDVGLALSIIFIFCALQLHDIAFPAWWGNTASQNTMDLTGTAIRDTLPEGQKFGPATWS</sequence>
<accession>A0A316V6I2</accession>
<gene>
    <name evidence="11" type="ORF">FA14DRAFT_184996</name>
</gene>
<dbReference type="GO" id="GO:0016020">
    <property type="term" value="C:membrane"/>
    <property type="evidence" value="ECO:0007669"/>
    <property type="project" value="UniProtKB-SubCell"/>
</dbReference>
<dbReference type="RefSeq" id="XP_025353428.1">
    <property type="nucleotide sequence ID" value="XM_025501420.1"/>
</dbReference>
<feature type="transmembrane region" description="Helical" evidence="10">
    <location>
        <begin position="425"/>
        <end position="452"/>
    </location>
</feature>
<dbReference type="NCBIfam" id="TIGR00727">
    <property type="entry name" value="ISP4_OPT"/>
    <property type="match status" value="1"/>
</dbReference>
<protein>
    <submittedName>
        <fullName evidence="11">Small oligopeptide transporter</fullName>
    </submittedName>
</protein>
<keyword evidence="12" id="KW-1185">Reference proteome</keyword>
<dbReference type="InterPro" id="IPR004648">
    <property type="entry name" value="Oligpept_transpt"/>
</dbReference>
<evidence type="ECO:0000256" key="9">
    <source>
        <dbReference type="SAM" id="MobiDB-lite"/>
    </source>
</evidence>
<feature type="compositionally biased region" description="Basic and acidic residues" evidence="9">
    <location>
        <begin position="1"/>
        <end position="15"/>
    </location>
</feature>
<feature type="transmembrane region" description="Helical" evidence="10">
    <location>
        <begin position="280"/>
        <end position="310"/>
    </location>
</feature>
<evidence type="ECO:0000256" key="10">
    <source>
        <dbReference type="SAM" id="Phobius"/>
    </source>
</evidence>
<keyword evidence="7 10" id="KW-1133">Transmembrane helix</keyword>
<evidence type="ECO:0000256" key="3">
    <source>
        <dbReference type="ARBA" id="ARBA00022448"/>
    </source>
</evidence>
<dbReference type="OrthoDB" id="9986677at2759"/>
<feature type="transmembrane region" description="Helical" evidence="10">
    <location>
        <begin position="512"/>
        <end position="539"/>
    </location>
</feature>
<evidence type="ECO:0000313" key="12">
    <source>
        <dbReference type="Proteomes" id="UP000245771"/>
    </source>
</evidence>
<evidence type="ECO:0000256" key="8">
    <source>
        <dbReference type="ARBA" id="ARBA00023136"/>
    </source>
</evidence>
<dbReference type="Pfam" id="PF03169">
    <property type="entry name" value="OPT"/>
    <property type="match status" value="1"/>
</dbReference>
<feature type="transmembrane region" description="Helical" evidence="10">
    <location>
        <begin position="662"/>
        <end position="684"/>
    </location>
</feature>
<feature type="transmembrane region" description="Helical" evidence="10">
    <location>
        <begin position="132"/>
        <end position="153"/>
    </location>
</feature>
<dbReference type="GeneID" id="37023201"/>
<dbReference type="EMBL" id="KZ819604">
    <property type="protein sequence ID" value="PWN33126.1"/>
    <property type="molecule type" value="Genomic_DNA"/>
</dbReference>
<feature type="transmembrane region" description="Helical" evidence="10">
    <location>
        <begin position="214"/>
        <end position="237"/>
    </location>
</feature>
<reference evidence="11 12" key="1">
    <citation type="journal article" date="2018" name="Mol. Biol. Evol.">
        <title>Broad Genomic Sampling Reveals a Smut Pathogenic Ancestry of the Fungal Clade Ustilaginomycotina.</title>
        <authorList>
            <person name="Kijpornyongpan T."/>
            <person name="Mondo S.J."/>
            <person name="Barry K."/>
            <person name="Sandor L."/>
            <person name="Lee J."/>
            <person name="Lipzen A."/>
            <person name="Pangilinan J."/>
            <person name="LaButti K."/>
            <person name="Hainaut M."/>
            <person name="Henrissat B."/>
            <person name="Grigoriev I.V."/>
            <person name="Spatafora J.W."/>
            <person name="Aime M.C."/>
        </authorList>
    </citation>
    <scope>NUCLEOTIDE SEQUENCE [LARGE SCALE GENOMIC DNA]</scope>
    <source>
        <strain evidence="11 12">MCA 3882</strain>
    </source>
</reference>
<keyword evidence="5" id="KW-0571">Peptide transport</keyword>
<feature type="transmembrane region" description="Helical" evidence="10">
    <location>
        <begin position="596"/>
        <end position="618"/>
    </location>
</feature>
<feature type="transmembrane region" description="Helical" evidence="10">
    <location>
        <begin position="741"/>
        <end position="765"/>
    </location>
</feature>
<organism evidence="11 12">
    <name type="scientific">Meira miltonrushii</name>
    <dbReference type="NCBI Taxonomy" id="1280837"/>
    <lineage>
        <taxon>Eukaryota</taxon>
        <taxon>Fungi</taxon>
        <taxon>Dikarya</taxon>
        <taxon>Basidiomycota</taxon>
        <taxon>Ustilaginomycotina</taxon>
        <taxon>Exobasidiomycetes</taxon>
        <taxon>Exobasidiales</taxon>
        <taxon>Brachybasidiaceae</taxon>
        <taxon>Meira</taxon>
    </lineage>
</organism>
<dbReference type="InParanoid" id="A0A316V6I2"/>